<dbReference type="Proteomes" id="UP000054064">
    <property type="component" value="Unassembled WGS sequence"/>
</dbReference>
<sequence length="109" mass="12728">MLIKGRDKGQDLFMITQVTITCHMNGVLTEVNLFLHMKMYKNLIFPHLLHFTEIMGLMMTLTKVIVINQTVLKTIGECIPQMNLIEEKTDLHHILHEQCVLHLYTKKII</sequence>
<evidence type="ECO:0000313" key="2">
    <source>
        <dbReference type="EMBL" id="KFO90846.1"/>
    </source>
</evidence>
<evidence type="ECO:0000256" key="1">
    <source>
        <dbReference type="SAM" id="Phobius"/>
    </source>
</evidence>
<organism evidence="2 3">
    <name type="scientific">Buceros rhinoceros silvestris</name>
    <dbReference type="NCBI Taxonomy" id="175836"/>
    <lineage>
        <taxon>Eukaryota</taxon>
        <taxon>Metazoa</taxon>
        <taxon>Chordata</taxon>
        <taxon>Craniata</taxon>
        <taxon>Vertebrata</taxon>
        <taxon>Euteleostomi</taxon>
        <taxon>Archelosauria</taxon>
        <taxon>Archosauria</taxon>
        <taxon>Dinosauria</taxon>
        <taxon>Saurischia</taxon>
        <taxon>Theropoda</taxon>
        <taxon>Coelurosauria</taxon>
        <taxon>Aves</taxon>
        <taxon>Neognathae</taxon>
        <taxon>Neoaves</taxon>
        <taxon>Telluraves</taxon>
        <taxon>Coraciimorphae</taxon>
        <taxon>Bucerotiformes</taxon>
        <taxon>Bucerotidae</taxon>
        <taxon>Buceros</taxon>
    </lineage>
</organism>
<dbReference type="AlphaFoldDB" id="A0A091H4S1"/>
<name>A0A091H4S1_BUCRH</name>
<keyword evidence="1" id="KW-1133">Transmembrane helix</keyword>
<feature type="transmembrane region" description="Helical" evidence="1">
    <location>
        <begin position="47"/>
        <end position="66"/>
    </location>
</feature>
<feature type="non-terminal residue" evidence="2">
    <location>
        <position position="109"/>
    </location>
</feature>
<keyword evidence="1" id="KW-0472">Membrane</keyword>
<dbReference type="EMBL" id="KL524949">
    <property type="protein sequence ID" value="KFO90846.1"/>
    <property type="molecule type" value="Genomic_DNA"/>
</dbReference>
<feature type="transmembrane region" description="Helical" evidence="1">
    <location>
        <begin position="12"/>
        <end position="35"/>
    </location>
</feature>
<reference evidence="2 3" key="1">
    <citation type="submission" date="2014-04" db="EMBL/GenBank/DDBJ databases">
        <title>Genome evolution of avian class.</title>
        <authorList>
            <person name="Zhang G."/>
            <person name="Li C."/>
        </authorList>
    </citation>
    <scope>NUCLEOTIDE SEQUENCE [LARGE SCALE GENOMIC DNA]</scope>
    <source>
        <strain evidence="2">BGI_N320</strain>
    </source>
</reference>
<keyword evidence="3" id="KW-1185">Reference proteome</keyword>
<protein>
    <submittedName>
        <fullName evidence="2">Uncharacterized protein</fullName>
    </submittedName>
</protein>
<proteinExistence type="predicted"/>
<gene>
    <name evidence="2" type="ORF">N320_11785</name>
</gene>
<evidence type="ECO:0000313" key="3">
    <source>
        <dbReference type="Proteomes" id="UP000054064"/>
    </source>
</evidence>
<keyword evidence="1" id="KW-0812">Transmembrane</keyword>
<accession>A0A091H4S1</accession>